<reference evidence="2 4" key="3">
    <citation type="journal article" date="2020" name="Int. J. Syst. Evol. Microbiol.">
        <title>Novel acetic acid bacteria from cider fermentations: Acetobacter conturbans sp. nov. and Acetobacter fallax sp. nov.</title>
        <authorList>
            <person name="Sombolestani A.S."/>
            <person name="Cleenwerck I."/>
            <person name="Cnockaert M."/>
            <person name="Borremans W."/>
            <person name="Wieme A.D."/>
            <person name="De Vuyst L."/>
            <person name="Vandamme P."/>
        </authorList>
    </citation>
    <scope>NUCLEOTIDE SEQUENCE [LARGE SCALE GENOMIC DNA]</scope>
    <source>
        <strain evidence="2 4">LMG 23848</strain>
    </source>
</reference>
<evidence type="ECO:0000313" key="3">
    <source>
        <dbReference type="Proteomes" id="UP000068250"/>
    </source>
</evidence>
<dbReference type="RefSeq" id="WP_059024512.1">
    <property type="nucleotide sequence ID" value="NZ_LN609302.1"/>
</dbReference>
<evidence type="ECO:0000313" key="1">
    <source>
        <dbReference type="EMBL" id="CEF57277.1"/>
    </source>
</evidence>
<gene>
    <name evidence="1" type="ORF">AGA_2594</name>
    <name evidence="2" type="ORF">GOB80_03520</name>
</gene>
<protein>
    <submittedName>
        <fullName evidence="2">Universal stress protein</fullName>
    </submittedName>
    <submittedName>
        <fullName evidence="1">UspA domain-containing protein</fullName>
    </submittedName>
</protein>
<dbReference type="PATRIC" id="fig|431306.5.peg.2678"/>
<dbReference type="OrthoDB" id="9804721at2"/>
<dbReference type="SUPFAM" id="SSF52402">
    <property type="entry name" value="Adenine nucleotide alpha hydrolases-like"/>
    <property type="match status" value="1"/>
</dbReference>
<dbReference type="AlphaFoldDB" id="A0A0U5F7A6"/>
<sequence length="272" mass="29296">MRILAVLDQPDTAALTLDTARQLAERVAGTAICVLHPKLATNPDFQSPDEGLPDAAEQARFAQSVTARATALHQIFDNWRTTHSDIANAQWEEQAGDTRALVRLAAEKADLVVLDRPTTTTPKTTEQAFTAALYDAQATVVLAPLAAQATLGLHPVIAWQDTANLAHAIHSALPLLQKALHITFIIGESFPLTVPDPALVAELRAGGITVTVERFILTDEPVGEQIKAHALRAGADLLIMGAYGRPRFIEWLCHGPTVDILAHTSLPILTHH</sequence>
<accession>A0A0U5F7A6</accession>
<dbReference type="Proteomes" id="UP000657200">
    <property type="component" value="Unassembled WGS sequence"/>
</dbReference>
<dbReference type="Proteomes" id="UP000068250">
    <property type="component" value="Chromosome I"/>
</dbReference>
<keyword evidence="4" id="KW-1185">Reference proteome</keyword>
<reference evidence="3" key="2">
    <citation type="submission" date="2014-09" db="EMBL/GenBank/DDBJ databases">
        <authorList>
            <person name="Illeghems K.G."/>
        </authorList>
    </citation>
    <scope>NUCLEOTIDE SEQUENCE [LARGE SCALE GENOMIC DNA]</scope>
    <source>
        <strain evidence="3">LMG 23848T</strain>
    </source>
</reference>
<dbReference type="Gene3D" id="3.40.50.12370">
    <property type="match status" value="1"/>
</dbReference>
<name>A0A0U5F7A6_9PROT</name>
<organism evidence="1 3">
    <name type="scientific">Acetobacter ghanensis</name>
    <dbReference type="NCBI Taxonomy" id="431306"/>
    <lineage>
        <taxon>Bacteria</taxon>
        <taxon>Pseudomonadati</taxon>
        <taxon>Pseudomonadota</taxon>
        <taxon>Alphaproteobacteria</taxon>
        <taxon>Acetobacterales</taxon>
        <taxon>Acetobacteraceae</taxon>
        <taxon>Acetobacter</taxon>
    </lineage>
</organism>
<dbReference type="EMBL" id="WOTE01000002">
    <property type="protein sequence ID" value="NHO38763.1"/>
    <property type="molecule type" value="Genomic_DNA"/>
</dbReference>
<reference evidence="1" key="1">
    <citation type="submission" date="2014-09" db="EMBL/GenBank/DDBJ databases">
        <authorList>
            <person name="Magalhaes I.L.F."/>
            <person name="Oliveira U."/>
            <person name="Santos F.R."/>
            <person name="Vidigal T.H.D.A."/>
            <person name="Brescovit A.D."/>
            <person name="Santos A.J."/>
        </authorList>
    </citation>
    <scope>NUCLEOTIDE SEQUENCE</scope>
    <source>
        <strain evidence="1">LMG 23848T</strain>
    </source>
</reference>
<dbReference type="STRING" id="431306.AGA_2594"/>
<dbReference type="EMBL" id="LN609302">
    <property type="protein sequence ID" value="CEF57277.1"/>
    <property type="molecule type" value="Genomic_DNA"/>
</dbReference>
<evidence type="ECO:0000313" key="4">
    <source>
        <dbReference type="Proteomes" id="UP000657200"/>
    </source>
</evidence>
<proteinExistence type="predicted"/>
<evidence type="ECO:0000313" key="2">
    <source>
        <dbReference type="EMBL" id="NHO38763.1"/>
    </source>
</evidence>